<dbReference type="Pfam" id="PF08544">
    <property type="entry name" value="GHMP_kinases_C"/>
    <property type="match status" value="1"/>
</dbReference>
<dbReference type="HAMAP" id="MF_00061">
    <property type="entry name" value="IspE"/>
    <property type="match status" value="1"/>
</dbReference>
<keyword evidence="4 10" id="KW-0808">Transferase</keyword>
<dbReference type="SUPFAM" id="SSF55060">
    <property type="entry name" value="GHMP Kinase, C-terminal domain"/>
    <property type="match status" value="1"/>
</dbReference>
<evidence type="ECO:0000256" key="10">
    <source>
        <dbReference type="HAMAP-Rule" id="MF_00061"/>
    </source>
</evidence>
<dbReference type="InterPro" id="IPR013750">
    <property type="entry name" value="GHMP_kinase_C_dom"/>
</dbReference>
<evidence type="ECO:0000256" key="4">
    <source>
        <dbReference type="ARBA" id="ARBA00022679"/>
    </source>
</evidence>
<dbReference type="NCBIfam" id="NF011202">
    <property type="entry name" value="PRK14608.1"/>
    <property type="match status" value="1"/>
</dbReference>
<keyword evidence="5 10" id="KW-0547">Nucleotide-binding</keyword>
<feature type="domain" description="GHMP kinase N-terminal" evidence="11">
    <location>
        <begin position="100"/>
        <end position="184"/>
    </location>
</feature>
<gene>
    <name evidence="10 13" type="primary">ispE</name>
    <name evidence="13" type="ORF">JGUZn3_06190</name>
</gene>
<dbReference type="GO" id="GO:0050515">
    <property type="term" value="F:4-(cytidine 5'-diphospho)-2-C-methyl-D-erythritol kinase activity"/>
    <property type="evidence" value="ECO:0007669"/>
    <property type="project" value="UniProtKB-UniRule"/>
</dbReference>
<evidence type="ECO:0000313" key="14">
    <source>
        <dbReference type="Proteomes" id="UP000516349"/>
    </source>
</evidence>
<dbReference type="InterPro" id="IPR006204">
    <property type="entry name" value="GHMP_kinase_N_dom"/>
</dbReference>
<dbReference type="AlphaFoldDB" id="A0A7H1NQ01"/>
<keyword evidence="7 10" id="KW-0067">ATP-binding</keyword>
<evidence type="ECO:0000256" key="8">
    <source>
        <dbReference type="ARBA" id="ARBA00023229"/>
    </source>
</evidence>
<accession>A0A7H1NQ01</accession>
<dbReference type="Gene3D" id="3.30.70.890">
    <property type="entry name" value="GHMP kinase, C-terminal domain"/>
    <property type="match status" value="1"/>
</dbReference>
<comment type="catalytic activity">
    <reaction evidence="10">
        <text>4-CDP-2-C-methyl-D-erythritol + ATP = 4-CDP-2-C-methyl-D-erythritol 2-phosphate + ADP + H(+)</text>
        <dbReference type="Rhea" id="RHEA:18437"/>
        <dbReference type="ChEBI" id="CHEBI:15378"/>
        <dbReference type="ChEBI" id="CHEBI:30616"/>
        <dbReference type="ChEBI" id="CHEBI:57823"/>
        <dbReference type="ChEBI" id="CHEBI:57919"/>
        <dbReference type="ChEBI" id="CHEBI:456216"/>
        <dbReference type="EC" id="2.7.1.148"/>
    </reaction>
</comment>
<evidence type="ECO:0000256" key="1">
    <source>
        <dbReference type="ARBA" id="ARBA00009684"/>
    </source>
</evidence>
<keyword evidence="6 10" id="KW-0418">Kinase</keyword>
<proteinExistence type="inferred from homology"/>
<keyword evidence="14" id="KW-1185">Reference proteome</keyword>
<dbReference type="UniPathway" id="UPA00056">
    <property type="reaction ID" value="UER00094"/>
</dbReference>
<evidence type="ECO:0000256" key="6">
    <source>
        <dbReference type="ARBA" id="ARBA00022777"/>
    </source>
</evidence>
<evidence type="ECO:0000256" key="7">
    <source>
        <dbReference type="ARBA" id="ARBA00022840"/>
    </source>
</evidence>
<reference evidence="13 14" key="1">
    <citation type="submission" date="2020-08" db="EMBL/GenBank/DDBJ databases">
        <title>Complete genome sequence of Entomobacter blattae G55GP.</title>
        <authorList>
            <person name="Poehlein A."/>
            <person name="Guzman J."/>
            <person name="Daniel R."/>
            <person name="Vilcinskas A."/>
        </authorList>
    </citation>
    <scope>NUCLEOTIDE SEQUENCE [LARGE SCALE GENOMIC DNA]</scope>
    <source>
        <strain evidence="13 14">G55GP</strain>
    </source>
</reference>
<dbReference type="InterPro" id="IPR020568">
    <property type="entry name" value="Ribosomal_Su5_D2-typ_SF"/>
</dbReference>
<dbReference type="KEGG" id="ebla:JGUZn3_06190"/>
<dbReference type="PIRSF" id="PIRSF010376">
    <property type="entry name" value="IspE"/>
    <property type="match status" value="1"/>
</dbReference>
<dbReference type="InterPro" id="IPR036554">
    <property type="entry name" value="GHMP_kinase_C_sf"/>
</dbReference>
<name>A0A7H1NQ01_9PROT</name>
<evidence type="ECO:0000256" key="3">
    <source>
        <dbReference type="ARBA" id="ARBA00017473"/>
    </source>
</evidence>
<dbReference type="RefSeq" id="WP_203414266.1">
    <property type="nucleotide sequence ID" value="NZ_CP060244.1"/>
</dbReference>
<organism evidence="13 14">
    <name type="scientific">Entomobacter blattae</name>
    <dbReference type="NCBI Taxonomy" id="2762277"/>
    <lineage>
        <taxon>Bacteria</taxon>
        <taxon>Pseudomonadati</taxon>
        <taxon>Pseudomonadota</taxon>
        <taxon>Alphaproteobacteria</taxon>
        <taxon>Acetobacterales</taxon>
        <taxon>Acetobacteraceae</taxon>
        <taxon>Entomobacter</taxon>
    </lineage>
</organism>
<evidence type="ECO:0000259" key="12">
    <source>
        <dbReference type="Pfam" id="PF08544"/>
    </source>
</evidence>
<keyword evidence="8 10" id="KW-0414">Isoprene biosynthesis</keyword>
<dbReference type="Gene3D" id="3.30.230.10">
    <property type="match status" value="1"/>
</dbReference>
<comment type="similarity">
    <text evidence="1 10">Belongs to the GHMP kinase family. IspE subfamily.</text>
</comment>
<evidence type="ECO:0000256" key="5">
    <source>
        <dbReference type="ARBA" id="ARBA00022741"/>
    </source>
</evidence>
<dbReference type="EC" id="2.7.1.148" evidence="2 10"/>
<feature type="domain" description="GHMP kinase C-terminal" evidence="12">
    <location>
        <begin position="255"/>
        <end position="311"/>
    </location>
</feature>
<dbReference type="Proteomes" id="UP000516349">
    <property type="component" value="Chromosome"/>
</dbReference>
<feature type="binding site" evidence="10">
    <location>
        <begin position="135"/>
        <end position="145"/>
    </location>
    <ligand>
        <name>ATP</name>
        <dbReference type="ChEBI" id="CHEBI:30616"/>
    </ligand>
</feature>
<feature type="active site" evidence="10">
    <location>
        <position position="22"/>
    </location>
</feature>
<comment type="pathway">
    <text evidence="10">Isoprenoid biosynthesis; isopentenyl diphosphate biosynthesis via DXP pathway; isopentenyl diphosphate from 1-deoxy-D-xylulose 5-phosphate: step 3/6.</text>
</comment>
<dbReference type="PANTHER" id="PTHR43527:SF2">
    <property type="entry name" value="4-DIPHOSPHOCYTIDYL-2-C-METHYL-D-ERYTHRITOL KINASE, CHLOROPLASTIC"/>
    <property type="match status" value="1"/>
</dbReference>
<dbReference type="SUPFAM" id="SSF54211">
    <property type="entry name" value="Ribosomal protein S5 domain 2-like"/>
    <property type="match status" value="1"/>
</dbReference>
<comment type="function">
    <text evidence="10">Catalyzes the phosphorylation of the position 2 hydroxy group of 4-diphosphocytidyl-2C-methyl-D-erythritol.</text>
</comment>
<dbReference type="GO" id="GO:0019288">
    <property type="term" value="P:isopentenyl diphosphate biosynthetic process, methylerythritol 4-phosphate pathway"/>
    <property type="evidence" value="ECO:0007669"/>
    <property type="project" value="UniProtKB-UniRule"/>
</dbReference>
<evidence type="ECO:0000256" key="2">
    <source>
        <dbReference type="ARBA" id="ARBA00012052"/>
    </source>
</evidence>
<sequence length="325" mass="35283">MSNHRFPPTSSSGSISEFARAKINLYLHITGKRPNGYHELDSLAVFAQVGDRLAISLNEKMASGVVSSSEAVLDSGPILRLTGPFAQNLAQVSGGDKRSNLVFKAARSLSQAVEEKTGQVFPIENLDITLEKNLPIASGIGGGSADAAAVIRALFILWKIDKLFSPQEILSCLKAIGADVPVCFQQKAVRMEGIGEILSEVPILPECGIVLVNPGRAVSTPLVFQARKGEFRKKVEYPPQWKNCEELISFLKGTSNDLQEAALLVEPVIRDVLESLAKLPQVRLVRMSGSGATCFALFEAKQEALEAIKRISHKEWWSWAGSLCI</sequence>
<dbReference type="PANTHER" id="PTHR43527">
    <property type="entry name" value="4-DIPHOSPHOCYTIDYL-2-C-METHYL-D-ERYTHRITOL KINASE, CHLOROPLASTIC"/>
    <property type="match status" value="1"/>
</dbReference>
<dbReference type="GO" id="GO:0005524">
    <property type="term" value="F:ATP binding"/>
    <property type="evidence" value="ECO:0007669"/>
    <property type="project" value="UniProtKB-UniRule"/>
</dbReference>
<feature type="active site" evidence="10">
    <location>
        <position position="179"/>
    </location>
</feature>
<evidence type="ECO:0000313" key="13">
    <source>
        <dbReference type="EMBL" id="QNT77861.1"/>
    </source>
</evidence>
<evidence type="ECO:0000259" key="11">
    <source>
        <dbReference type="Pfam" id="PF00288"/>
    </source>
</evidence>
<dbReference type="EMBL" id="CP060244">
    <property type="protein sequence ID" value="QNT77861.1"/>
    <property type="molecule type" value="Genomic_DNA"/>
</dbReference>
<dbReference type="GO" id="GO:0016114">
    <property type="term" value="P:terpenoid biosynthetic process"/>
    <property type="evidence" value="ECO:0007669"/>
    <property type="project" value="InterPro"/>
</dbReference>
<dbReference type="Pfam" id="PF00288">
    <property type="entry name" value="GHMP_kinases_N"/>
    <property type="match status" value="1"/>
</dbReference>
<dbReference type="InterPro" id="IPR014721">
    <property type="entry name" value="Ribsml_uS5_D2-typ_fold_subgr"/>
</dbReference>
<protein>
    <recommendedName>
        <fullName evidence="3 10">4-diphosphocytidyl-2-C-methyl-D-erythritol kinase</fullName>
        <shortName evidence="10">CMK</shortName>
        <ecNumber evidence="2 10">2.7.1.148</ecNumber>
    </recommendedName>
    <alternativeName>
        <fullName evidence="9 10">4-(cytidine-5'-diphospho)-2-C-methyl-D-erythritol kinase</fullName>
    </alternativeName>
</protein>
<dbReference type="InterPro" id="IPR004424">
    <property type="entry name" value="IspE"/>
</dbReference>
<evidence type="ECO:0000256" key="9">
    <source>
        <dbReference type="ARBA" id="ARBA00032554"/>
    </source>
</evidence>